<keyword evidence="4" id="KW-1185">Reference proteome</keyword>
<sequence length="232" mass="25589">MFPKHSPILVTCLLLGVSMASKLHVAIKPNSHIQELQVESRELAEAHADVSNRCFQIYTPILADVADQYQTNFEACVKAFDNSTAVVNEKYSKDRQSVLEYASKGCATSYCSCWTAQKQDLDTVISRLECASTNSAKSSKIFYGISANATEIAVKITEEYQVLASRRDICMNNADRIYVEDTTDTYEKLNNCLKGRDTQPPSAPEIHTTSTCSDTTTTTTTTTTTIAPVTKI</sequence>
<feature type="domain" description="Protein TsetseEP" evidence="2">
    <location>
        <begin position="51"/>
        <end position="176"/>
    </location>
</feature>
<protein>
    <submittedName>
        <fullName evidence="5">Uncharacterized protein LOC108051431 isoform X1</fullName>
    </submittedName>
</protein>
<proteinExistence type="predicted"/>
<evidence type="ECO:0000259" key="2">
    <source>
        <dbReference type="Pfam" id="PF05267"/>
    </source>
</evidence>
<accession>A0A6P4FNE5</accession>
<reference evidence="4" key="1">
    <citation type="journal article" date="2021" name="Elife">
        <title>Highly contiguous assemblies of 101 drosophilid genomes.</title>
        <authorList>
            <person name="Kim B.Y."/>
            <person name="Wang J.R."/>
            <person name="Miller D.E."/>
            <person name="Barmina O."/>
            <person name="Delaney E."/>
            <person name="Thompson A."/>
            <person name="Comeault A.A."/>
            <person name="Peede D."/>
            <person name="D'Agostino E.R."/>
            <person name="Pelaez J."/>
            <person name="Aguilar J.M."/>
            <person name="Haji D."/>
            <person name="Matsunaga T."/>
            <person name="Armstrong E.E."/>
            <person name="Zych M."/>
            <person name="Ogawa Y."/>
            <person name="Stamenkovic-Radak M."/>
            <person name="Jelic M."/>
            <person name="Veselinovic M.S."/>
            <person name="Tanaskovic M."/>
            <person name="Eric P."/>
            <person name="Gao J.J."/>
            <person name="Katoh T.K."/>
            <person name="Toda M.J."/>
            <person name="Watabe H."/>
            <person name="Watada M."/>
            <person name="Davis J.S."/>
            <person name="Moyle L.C."/>
            <person name="Manoli G."/>
            <person name="Bertolini E."/>
            <person name="Kostal V."/>
            <person name="Hawley R.S."/>
            <person name="Takahashi A."/>
            <person name="Jones C.D."/>
            <person name="Price D.K."/>
            <person name="Whiteman N."/>
            <person name="Kopp A."/>
            <person name="Matute D.R."/>
            <person name="Petrov D.A."/>
        </authorList>
    </citation>
    <scope>NUCLEOTIDE SEQUENCE [LARGE SCALE GENOMIC DNA]</scope>
</reference>
<evidence type="ECO:0000256" key="1">
    <source>
        <dbReference type="SAM" id="SignalP"/>
    </source>
</evidence>
<evidence type="ECO:0000313" key="4">
    <source>
        <dbReference type="Proteomes" id="UP001652680"/>
    </source>
</evidence>
<dbReference type="InterPro" id="IPR007931">
    <property type="entry name" value="TsetseEP"/>
</dbReference>
<organism evidence="5">
    <name type="scientific">Drosophila rhopaloa</name>
    <name type="common">Fruit fly</name>
    <dbReference type="NCBI Taxonomy" id="1041015"/>
    <lineage>
        <taxon>Eukaryota</taxon>
        <taxon>Metazoa</taxon>
        <taxon>Ecdysozoa</taxon>
        <taxon>Arthropoda</taxon>
        <taxon>Hexapoda</taxon>
        <taxon>Insecta</taxon>
        <taxon>Pterygota</taxon>
        <taxon>Neoptera</taxon>
        <taxon>Endopterygota</taxon>
        <taxon>Diptera</taxon>
        <taxon>Brachycera</taxon>
        <taxon>Muscomorpha</taxon>
        <taxon>Ephydroidea</taxon>
        <taxon>Drosophilidae</taxon>
        <taxon>Drosophila</taxon>
        <taxon>Sophophora</taxon>
    </lineage>
</organism>
<name>A0A6P4FNE5_DRORH</name>
<reference evidence="3" key="3">
    <citation type="submission" date="2025-05" db="UniProtKB">
        <authorList>
            <consortium name="EnsemblMetazoa"/>
        </authorList>
    </citation>
    <scope>IDENTIFICATION</scope>
</reference>
<evidence type="ECO:0000313" key="5">
    <source>
        <dbReference type="RefSeq" id="XP_016989033.1"/>
    </source>
</evidence>
<gene>
    <name evidence="5" type="primary">LOC108051431</name>
    <name evidence="3" type="synonym">108051431</name>
</gene>
<dbReference type="EnsemblMetazoa" id="XM_017133544.2">
    <property type="protein sequence ID" value="XP_016989033.1"/>
    <property type="gene ID" value="LOC108051431"/>
</dbReference>
<dbReference type="OrthoDB" id="8054395at2759"/>
<feature type="chain" id="PRO_5027550370" evidence="1">
    <location>
        <begin position="21"/>
        <end position="232"/>
    </location>
</feature>
<dbReference type="AlphaFoldDB" id="A0A6P4FNE5"/>
<evidence type="ECO:0000313" key="3">
    <source>
        <dbReference type="EnsemblMetazoa" id="XP_016989033.1"/>
    </source>
</evidence>
<feature type="signal peptide" evidence="1">
    <location>
        <begin position="1"/>
        <end position="20"/>
    </location>
</feature>
<reference evidence="5" key="2">
    <citation type="submission" date="2025-04" db="UniProtKB">
        <authorList>
            <consortium name="RefSeq"/>
        </authorList>
    </citation>
    <scope>IDENTIFICATION</scope>
</reference>
<dbReference type="RefSeq" id="XP_016989033.1">
    <property type="nucleotide sequence ID" value="XM_017133544.1"/>
</dbReference>
<dbReference type="Proteomes" id="UP001652680">
    <property type="component" value="Unassembled WGS sequence"/>
</dbReference>
<dbReference type="Pfam" id="PF05267">
    <property type="entry name" value="DUF725"/>
    <property type="match status" value="1"/>
</dbReference>
<keyword evidence="1" id="KW-0732">Signal</keyword>
<dbReference type="GeneID" id="108051431"/>